<dbReference type="EMBL" id="CP048209">
    <property type="protein sequence ID" value="QHT61292.1"/>
    <property type="molecule type" value="Genomic_DNA"/>
</dbReference>
<feature type="region of interest" description="Disordered" evidence="2">
    <location>
        <begin position="232"/>
        <end position="263"/>
    </location>
</feature>
<reference evidence="4 5" key="1">
    <citation type="submission" date="2020-01" db="EMBL/GenBank/DDBJ databases">
        <title>Paenibacillus sp. nov., isolated from tomato rhizosphere.</title>
        <authorList>
            <person name="Weon H.-Y."/>
            <person name="Lee S.A."/>
        </authorList>
    </citation>
    <scope>NUCLEOTIDE SEQUENCE [LARGE SCALE GENOMIC DNA]</scope>
    <source>
        <strain evidence="4 5">12200R-189</strain>
    </source>
</reference>
<keyword evidence="3" id="KW-0812">Transmembrane</keyword>
<evidence type="ECO:0000313" key="5">
    <source>
        <dbReference type="Proteomes" id="UP000476064"/>
    </source>
</evidence>
<feature type="coiled-coil region" evidence="1">
    <location>
        <begin position="189"/>
        <end position="216"/>
    </location>
</feature>
<sequence>MVKDIMMHAFMIMVPLTIIRTVMTERISPRFANRWLIGVVCGSTSILSIVVQPSSDGAIQLDNAWIAIGIASLYGGLRTGGVGAGIMCGYMLLVSDPRFWHVWAAGSILVLLLACPIALRINELDSRRKYWLSSLVAGWAYLLNALMFREGQTQTALSPMDWLAYAAGGVLQIVLTVLCVHFIERGVQLHALKITLQRKEAELRQKDKELHHMDTELQKYDMLSVMSELARSSQSVDRRERLHSAGQDVARRSGEVLHEYRRR</sequence>
<dbReference type="Proteomes" id="UP000476064">
    <property type="component" value="Chromosome"/>
</dbReference>
<protein>
    <submittedName>
        <fullName evidence="4">Uncharacterized protein</fullName>
    </submittedName>
</protein>
<dbReference type="AlphaFoldDB" id="A0A6C0FYY7"/>
<gene>
    <name evidence="4" type="ORF">GXP70_15910</name>
</gene>
<evidence type="ECO:0000256" key="2">
    <source>
        <dbReference type="SAM" id="MobiDB-lite"/>
    </source>
</evidence>
<feature type="transmembrane region" description="Helical" evidence="3">
    <location>
        <begin position="162"/>
        <end position="183"/>
    </location>
</feature>
<proteinExistence type="predicted"/>
<feature type="transmembrane region" description="Helical" evidence="3">
    <location>
        <begin position="131"/>
        <end position="150"/>
    </location>
</feature>
<organism evidence="4 5">
    <name type="scientific">Paenibacillus lycopersici</name>
    <dbReference type="NCBI Taxonomy" id="2704462"/>
    <lineage>
        <taxon>Bacteria</taxon>
        <taxon>Bacillati</taxon>
        <taxon>Bacillota</taxon>
        <taxon>Bacilli</taxon>
        <taxon>Bacillales</taxon>
        <taxon>Paenibacillaceae</taxon>
        <taxon>Paenibacillus</taxon>
    </lineage>
</organism>
<name>A0A6C0FYY7_9BACL</name>
<feature type="transmembrane region" description="Helical" evidence="3">
    <location>
        <begin position="64"/>
        <end position="93"/>
    </location>
</feature>
<dbReference type="RefSeq" id="WP_162357731.1">
    <property type="nucleotide sequence ID" value="NZ_CP048209.1"/>
</dbReference>
<feature type="transmembrane region" description="Helical" evidence="3">
    <location>
        <begin position="34"/>
        <end position="52"/>
    </location>
</feature>
<feature type="transmembrane region" description="Helical" evidence="3">
    <location>
        <begin position="99"/>
        <end position="119"/>
    </location>
</feature>
<keyword evidence="3" id="KW-1133">Transmembrane helix</keyword>
<accession>A0A6C0FYY7</accession>
<keyword evidence="1" id="KW-0175">Coiled coil</keyword>
<evidence type="ECO:0000256" key="3">
    <source>
        <dbReference type="SAM" id="Phobius"/>
    </source>
</evidence>
<evidence type="ECO:0000313" key="4">
    <source>
        <dbReference type="EMBL" id="QHT61292.1"/>
    </source>
</evidence>
<keyword evidence="5" id="KW-1185">Reference proteome</keyword>
<keyword evidence="3" id="KW-0472">Membrane</keyword>
<dbReference type="KEGG" id="plyc:GXP70_15910"/>
<evidence type="ECO:0000256" key="1">
    <source>
        <dbReference type="SAM" id="Coils"/>
    </source>
</evidence>
<feature type="compositionally biased region" description="Basic and acidic residues" evidence="2">
    <location>
        <begin position="236"/>
        <end position="263"/>
    </location>
</feature>